<feature type="domain" description="Impact N-terminal" evidence="2">
    <location>
        <begin position="20"/>
        <end position="121"/>
    </location>
</feature>
<dbReference type="AlphaFoldDB" id="A0A845L803"/>
<dbReference type="InterPro" id="IPR015269">
    <property type="entry name" value="UPF0029_Impact_C"/>
</dbReference>
<dbReference type="Gene3D" id="3.30.230.30">
    <property type="entry name" value="Impact, N-terminal domain"/>
    <property type="match status" value="1"/>
</dbReference>
<dbReference type="PROSITE" id="PS00910">
    <property type="entry name" value="UPF0029"/>
    <property type="match status" value="1"/>
</dbReference>
<dbReference type="NCBIfam" id="TIGR00257">
    <property type="entry name" value="IMPACT_YIGZ"/>
    <property type="match status" value="1"/>
</dbReference>
<dbReference type="RefSeq" id="WP_161258097.1">
    <property type="nucleotide sequence ID" value="NZ_WXEY01000008.1"/>
</dbReference>
<dbReference type="Pfam" id="PF01205">
    <property type="entry name" value="Impact_N"/>
    <property type="match status" value="1"/>
</dbReference>
<comment type="caution">
    <text evidence="4">The sequence shown here is derived from an EMBL/GenBank/DDBJ whole genome shotgun (WGS) entry which is preliminary data.</text>
</comment>
<sequence>MLEQYRTVNGYGEAVYEIEKSRFIAYVDRAETPEAAQAFIAAIRKKHWDATHNCAAYVCGERDETQKADDDGEPSGTAGKPILEVIKKTGLKDTVVVVTRYFGGIKLGAGGLIRAYGKGASLGLEAAGVIERRLFTPIAIEIDYALYGKFEQELRLRGYRIQETQFGAAVTLTALEEAGQEERLERMAADWSSGCAELSRRGAVYVDSRVNGG</sequence>
<evidence type="ECO:0000313" key="4">
    <source>
        <dbReference type="EMBL" id="MZP29858.1"/>
    </source>
</evidence>
<reference evidence="4 5" key="1">
    <citation type="submission" date="2020-01" db="EMBL/GenBank/DDBJ databases">
        <title>Whole-genome sequence of Heliobacterium undosum DSM 13378.</title>
        <authorList>
            <person name="Kyndt J.A."/>
            <person name="Meyer T.E."/>
        </authorList>
    </citation>
    <scope>NUCLEOTIDE SEQUENCE [LARGE SCALE GENOMIC DNA]</scope>
    <source>
        <strain evidence="4 5">DSM 13378</strain>
    </source>
</reference>
<dbReference type="PANTHER" id="PTHR16301">
    <property type="entry name" value="IMPACT-RELATED"/>
    <property type="match status" value="1"/>
</dbReference>
<feature type="domain" description="UPF0029" evidence="3">
    <location>
        <begin position="140"/>
        <end position="194"/>
    </location>
</feature>
<dbReference type="InterPro" id="IPR001498">
    <property type="entry name" value="Impact_N"/>
</dbReference>
<evidence type="ECO:0000256" key="1">
    <source>
        <dbReference type="ARBA" id="ARBA00007665"/>
    </source>
</evidence>
<proteinExistence type="inferred from homology"/>
<dbReference type="GO" id="GO:0005737">
    <property type="term" value="C:cytoplasm"/>
    <property type="evidence" value="ECO:0007669"/>
    <property type="project" value="TreeGrafter"/>
</dbReference>
<dbReference type="InterPro" id="IPR020568">
    <property type="entry name" value="Ribosomal_Su5_D2-typ_SF"/>
</dbReference>
<evidence type="ECO:0000259" key="3">
    <source>
        <dbReference type="Pfam" id="PF09186"/>
    </source>
</evidence>
<evidence type="ECO:0000313" key="5">
    <source>
        <dbReference type="Proteomes" id="UP000463470"/>
    </source>
</evidence>
<evidence type="ECO:0000259" key="2">
    <source>
        <dbReference type="Pfam" id="PF01205"/>
    </source>
</evidence>
<dbReference type="InterPro" id="IPR023582">
    <property type="entry name" value="Impact"/>
</dbReference>
<dbReference type="PANTHER" id="PTHR16301:SF20">
    <property type="entry name" value="IMPACT FAMILY MEMBER YIGZ"/>
    <property type="match status" value="1"/>
</dbReference>
<dbReference type="GO" id="GO:0006446">
    <property type="term" value="P:regulation of translational initiation"/>
    <property type="evidence" value="ECO:0007669"/>
    <property type="project" value="TreeGrafter"/>
</dbReference>
<gene>
    <name evidence="4" type="ORF">GTO91_09080</name>
</gene>
<dbReference type="EMBL" id="WXEY01000008">
    <property type="protein sequence ID" value="MZP29858.1"/>
    <property type="molecule type" value="Genomic_DNA"/>
</dbReference>
<dbReference type="InterPro" id="IPR035647">
    <property type="entry name" value="EFG_III/V"/>
</dbReference>
<protein>
    <submittedName>
        <fullName evidence="4">YigZ family protein</fullName>
    </submittedName>
</protein>
<dbReference type="InterPro" id="IPR036956">
    <property type="entry name" value="Impact_N_sf"/>
</dbReference>
<accession>A0A845L803</accession>
<dbReference type="SUPFAM" id="SSF54211">
    <property type="entry name" value="Ribosomal protein S5 domain 2-like"/>
    <property type="match status" value="1"/>
</dbReference>
<dbReference type="Pfam" id="PF09186">
    <property type="entry name" value="DUF1949"/>
    <property type="match status" value="1"/>
</dbReference>
<dbReference type="OrthoDB" id="9813771at2"/>
<dbReference type="InterPro" id="IPR015796">
    <property type="entry name" value="Impact_YigZ-like"/>
</dbReference>
<organism evidence="4 5">
    <name type="scientific">Heliomicrobium undosum</name>
    <dbReference type="NCBI Taxonomy" id="121734"/>
    <lineage>
        <taxon>Bacteria</taxon>
        <taxon>Bacillati</taxon>
        <taxon>Bacillota</taxon>
        <taxon>Clostridia</taxon>
        <taxon>Eubacteriales</taxon>
        <taxon>Heliobacteriaceae</taxon>
        <taxon>Heliomicrobium</taxon>
    </lineage>
</organism>
<dbReference type="SUPFAM" id="SSF54980">
    <property type="entry name" value="EF-G C-terminal domain-like"/>
    <property type="match status" value="1"/>
</dbReference>
<dbReference type="InterPro" id="IPR020569">
    <property type="entry name" value="UPF0029_Impact_CS"/>
</dbReference>
<comment type="similarity">
    <text evidence="1">Belongs to the IMPACT family.</text>
</comment>
<name>A0A845L803_9FIRM</name>
<dbReference type="Proteomes" id="UP000463470">
    <property type="component" value="Unassembled WGS sequence"/>
</dbReference>
<keyword evidence="5" id="KW-1185">Reference proteome</keyword>